<feature type="transmembrane region" description="Helical" evidence="1">
    <location>
        <begin position="42"/>
        <end position="59"/>
    </location>
</feature>
<gene>
    <name evidence="3" type="ORF">ACFOOG_15465</name>
</gene>
<feature type="transmembrane region" description="Helical" evidence="1">
    <location>
        <begin position="248"/>
        <end position="271"/>
    </location>
</feature>
<feature type="transmembrane region" description="Helical" evidence="1">
    <location>
        <begin position="131"/>
        <end position="154"/>
    </location>
</feature>
<evidence type="ECO:0000313" key="3">
    <source>
        <dbReference type="EMBL" id="MFC3854236.1"/>
    </source>
</evidence>
<comment type="caution">
    <text evidence="3">The sequence shown here is derived from an EMBL/GenBank/DDBJ whole genome shotgun (WGS) entry which is preliminary data.</text>
</comment>
<reference evidence="4" key="1">
    <citation type="journal article" date="2019" name="Int. J. Syst. Evol. Microbiol.">
        <title>The Global Catalogue of Microorganisms (GCM) 10K type strain sequencing project: providing services to taxonomists for standard genome sequencing and annotation.</title>
        <authorList>
            <consortium name="The Broad Institute Genomics Platform"/>
            <consortium name="The Broad Institute Genome Sequencing Center for Infectious Disease"/>
            <person name="Wu L."/>
            <person name="Ma J."/>
        </authorList>
    </citation>
    <scope>NUCLEOTIDE SEQUENCE [LARGE SCALE GENOMIC DNA]</scope>
    <source>
        <strain evidence="4">IBRC 10765</strain>
    </source>
</reference>
<keyword evidence="1" id="KW-1133">Transmembrane helix</keyword>
<name>A0ABV8A3K8_9GAMM</name>
<evidence type="ECO:0000256" key="1">
    <source>
        <dbReference type="SAM" id="Phobius"/>
    </source>
</evidence>
<protein>
    <submittedName>
        <fullName evidence="3">Inner membrane protein YpjD</fullName>
    </submittedName>
</protein>
<dbReference type="PANTHER" id="PTHR38034">
    <property type="entry name" value="INNER MEMBRANE PROTEIN YPJD"/>
    <property type="match status" value="1"/>
</dbReference>
<feature type="transmembrane region" description="Helical" evidence="1">
    <location>
        <begin position="12"/>
        <end position="30"/>
    </location>
</feature>
<feature type="transmembrane region" description="Helical" evidence="1">
    <location>
        <begin position="187"/>
        <end position="206"/>
    </location>
</feature>
<keyword evidence="1" id="KW-0472">Membrane</keyword>
<dbReference type="Proteomes" id="UP001595617">
    <property type="component" value="Unassembled WGS sequence"/>
</dbReference>
<feature type="transmembrane region" description="Helical" evidence="1">
    <location>
        <begin position="103"/>
        <end position="124"/>
    </location>
</feature>
<dbReference type="EMBL" id="JBHRYR010000011">
    <property type="protein sequence ID" value="MFC3854236.1"/>
    <property type="molecule type" value="Genomic_DNA"/>
</dbReference>
<keyword evidence="4" id="KW-1185">Reference proteome</keyword>
<feature type="domain" description="Cytochrome c assembly protein" evidence="2">
    <location>
        <begin position="66"/>
        <end position="270"/>
    </location>
</feature>
<accession>A0ABV8A3K8</accession>
<proteinExistence type="predicted"/>
<dbReference type="InterPro" id="IPR002541">
    <property type="entry name" value="Cyt_c_assembly"/>
</dbReference>
<feature type="transmembrane region" description="Helical" evidence="1">
    <location>
        <begin position="218"/>
        <end position="236"/>
    </location>
</feature>
<sequence>MIRRCIDDRTQRLFVFALSAALLYSLAAWMQWRPQQNMDPTWRVRGLILLAVVFHTWGLKQSMWLDSGLDLGVFKALSTVGLVVAIMLLLAQLKSYSVQLGQWLLPFAAISVLAGAFIASPYPIRDFSFGITLHILFSLLALAMFTLTMAYTLLLRAHERALKHHHFSALTKRLPPLDTMERTQFKLAWVGFILLTLAMVIGFLLVENYFAQHLIHKTSLTILAWAFFAVLFVGHYRAGWRAVMTLRWYMAAYGLLLVAFFGSKFVLEVLLQRTS</sequence>
<dbReference type="PANTHER" id="PTHR38034:SF1">
    <property type="entry name" value="INNER MEMBRANE PROTEIN YPJD"/>
    <property type="match status" value="1"/>
</dbReference>
<dbReference type="Pfam" id="PF01578">
    <property type="entry name" value="Cytochrom_C_asm"/>
    <property type="match status" value="1"/>
</dbReference>
<evidence type="ECO:0000313" key="4">
    <source>
        <dbReference type="Proteomes" id="UP001595617"/>
    </source>
</evidence>
<feature type="transmembrane region" description="Helical" evidence="1">
    <location>
        <begin position="71"/>
        <end position="91"/>
    </location>
</feature>
<evidence type="ECO:0000259" key="2">
    <source>
        <dbReference type="Pfam" id="PF01578"/>
    </source>
</evidence>
<dbReference type="InterPro" id="IPR052372">
    <property type="entry name" value="YpjD/HemX"/>
</dbReference>
<keyword evidence="1" id="KW-0812">Transmembrane</keyword>
<organism evidence="3 4">
    <name type="scientific">Saccharospirillum mangrovi</name>
    <dbReference type="NCBI Taxonomy" id="2161747"/>
    <lineage>
        <taxon>Bacteria</taxon>
        <taxon>Pseudomonadati</taxon>
        <taxon>Pseudomonadota</taxon>
        <taxon>Gammaproteobacteria</taxon>
        <taxon>Oceanospirillales</taxon>
        <taxon>Saccharospirillaceae</taxon>
        <taxon>Saccharospirillum</taxon>
    </lineage>
</organism>
<dbReference type="RefSeq" id="WP_380698317.1">
    <property type="nucleotide sequence ID" value="NZ_JBHRYR010000011.1"/>
</dbReference>